<dbReference type="SUPFAM" id="SSF56349">
    <property type="entry name" value="DNA breaking-rejoining enzymes"/>
    <property type="match status" value="1"/>
</dbReference>
<name>A0A8J3N720_9CHLR</name>
<organism evidence="7 8">
    <name type="scientific">Reticulibacter mediterranei</name>
    <dbReference type="NCBI Taxonomy" id="2778369"/>
    <lineage>
        <taxon>Bacteria</taxon>
        <taxon>Bacillati</taxon>
        <taxon>Chloroflexota</taxon>
        <taxon>Ktedonobacteria</taxon>
        <taxon>Ktedonobacterales</taxon>
        <taxon>Reticulibacteraceae</taxon>
        <taxon>Reticulibacter</taxon>
    </lineage>
</organism>
<evidence type="ECO:0000259" key="5">
    <source>
        <dbReference type="PROSITE" id="PS51898"/>
    </source>
</evidence>
<dbReference type="GO" id="GO:0003677">
    <property type="term" value="F:DNA binding"/>
    <property type="evidence" value="ECO:0007669"/>
    <property type="project" value="UniProtKB-UniRule"/>
</dbReference>
<evidence type="ECO:0000256" key="3">
    <source>
        <dbReference type="ARBA" id="ARBA00023172"/>
    </source>
</evidence>
<keyword evidence="2 4" id="KW-0238">DNA-binding</keyword>
<dbReference type="InterPro" id="IPR013762">
    <property type="entry name" value="Integrase-like_cat_sf"/>
</dbReference>
<dbReference type="EMBL" id="BNJK01000003">
    <property type="protein sequence ID" value="GHP00735.1"/>
    <property type="molecule type" value="Genomic_DNA"/>
</dbReference>
<evidence type="ECO:0000313" key="8">
    <source>
        <dbReference type="Proteomes" id="UP000597444"/>
    </source>
</evidence>
<dbReference type="GO" id="GO:0006310">
    <property type="term" value="P:DNA recombination"/>
    <property type="evidence" value="ECO:0007669"/>
    <property type="project" value="UniProtKB-KW"/>
</dbReference>
<dbReference type="Gene3D" id="1.10.443.10">
    <property type="entry name" value="Intergrase catalytic core"/>
    <property type="match status" value="1"/>
</dbReference>
<dbReference type="Gene3D" id="1.10.150.130">
    <property type="match status" value="1"/>
</dbReference>
<dbReference type="CDD" id="cd01189">
    <property type="entry name" value="INT_ICEBs1_C_like"/>
    <property type="match status" value="1"/>
</dbReference>
<dbReference type="PANTHER" id="PTHR30349:SF91">
    <property type="entry name" value="INTA PROTEIN"/>
    <property type="match status" value="1"/>
</dbReference>
<dbReference type="RefSeq" id="WP_220211321.1">
    <property type="nucleotide sequence ID" value="NZ_BNJK01000003.1"/>
</dbReference>
<dbReference type="GO" id="GO:0015074">
    <property type="term" value="P:DNA integration"/>
    <property type="evidence" value="ECO:0007669"/>
    <property type="project" value="UniProtKB-KW"/>
</dbReference>
<keyword evidence="8" id="KW-1185">Reference proteome</keyword>
<feature type="domain" description="Tyr recombinase" evidence="5">
    <location>
        <begin position="165"/>
        <end position="363"/>
    </location>
</feature>
<evidence type="ECO:0000256" key="1">
    <source>
        <dbReference type="ARBA" id="ARBA00022908"/>
    </source>
</evidence>
<dbReference type="InterPro" id="IPR044068">
    <property type="entry name" value="CB"/>
</dbReference>
<reference evidence="7" key="1">
    <citation type="submission" date="2020-10" db="EMBL/GenBank/DDBJ databases">
        <title>Taxonomic study of unclassified bacteria belonging to the class Ktedonobacteria.</title>
        <authorList>
            <person name="Yabe S."/>
            <person name="Wang C.M."/>
            <person name="Zheng Y."/>
            <person name="Sakai Y."/>
            <person name="Cavaletti L."/>
            <person name="Monciardini P."/>
            <person name="Donadio S."/>
        </authorList>
    </citation>
    <scope>NUCLEOTIDE SEQUENCE</scope>
    <source>
        <strain evidence="7">ID150040</strain>
    </source>
</reference>
<feature type="domain" description="Core-binding (CB)" evidence="6">
    <location>
        <begin position="62"/>
        <end position="144"/>
    </location>
</feature>
<dbReference type="Proteomes" id="UP000597444">
    <property type="component" value="Unassembled WGS sequence"/>
</dbReference>
<evidence type="ECO:0000256" key="2">
    <source>
        <dbReference type="ARBA" id="ARBA00023125"/>
    </source>
</evidence>
<comment type="caution">
    <text evidence="7">The sequence shown here is derived from an EMBL/GenBank/DDBJ whole genome shotgun (WGS) entry which is preliminary data.</text>
</comment>
<dbReference type="Pfam" id="PF14659">
    <property type="entry name" value="Phage_int_SAM_3"/>
    <property type="match status" value="1"/>
</dbReference>
<dbReference type="InterPro" id="IPR004107">
    <property type="entry name" value="Integrase_SAM-like_N"/>
</dbReference>
<dbReference type="Pfam" id="PF00589">
    <property type="entry name" value="Phage_integrase"/>
    <property type="match status" value="1"/>
</dbReference>
<dbReference type="PROSITE" id="PS51900">
    <property type="entry name" value="CB"/>
    <property type="match status" value="1"/>
</dbReference>
<dbReference type="PANTHER" id="PTHR30349">
    <property type="entry name" value="PHAGE INTEGRASE-RELATED"/>
    <property type="match status" value="1"/>
</dbReference>
<sequence>MKRRGHGEGTVYQRKDGRWTASLMVARHRYTWYGKSRREVQQKLQVAIIDHQQKKVLPGGQMRVEHFLQQWLASQMTMLRARTLERYTQLVNRHLLPVLGQLSLQQLTPQHLLTLYTQKTQEGLSPSTVNLLHTVLHRALKDAVRWNLLSTNVCDTVPPPKRARHEIRPLTIEQIQQFITAMHGHPLEPLFLLAITSGMRRGELLALHWSDLDLASGMLQVRRIFSRVPGNQYCEAEPKTAKSRRSIVLTTVAKEALQQLRSHQDTWKQVVGSAWQEQGLVFCRKDGKPLSPTFVIDQFKALLKQAGLPTIRFHDLRHSTASMLLALGVHPKVVQELLGHTTISITMDIYSHVLPSMQRDAMTQMNAVLGKS</sequence>
<evidence type="ECO:0000256" key="4">
    <source>
        <dbReference type="PROSITE-ProRule" id="PRU01248"/>
    </source>
</evidence>
<dbReference type="InterPro" id="IPR002104">
    <property type="entry name" value="Integrase_catalytic"/>
</dbReference>
<dbReference type="AlphaFoldDB" id="A0A8J3N720"/>
<evidence type="ECO:0000313" key="7">
    <source>
        <dbReference type="EMBL" id="GHP00735.1"/>
    </source>
</evidence>
<dbReference type="PROSITE" id="PS51898">
    <property type="entry name" value="TYR_RECOMBINASE"/>
    <property type="match status" value="1"/>
</dbReference>
<proteinExistence type="predicted"/>
<keyword evidence="3" id="KW-0233">DNA recombination</keyword>
<protein>
    <submittedName>
        <fullName evidence="7">Site-specific integrase</fullName>
    </submittedName>
</protein>
<dbReference type="InterPro" id="IPR050090">
    <property type="entry name" value="Tyrosine_recombinase_XerCD"/>
</dbReference>
<gene>
    <name evidence="7" type="ORF">KSF_107820</name>
</gene>
<keyword evidence="1" id="KW-0229">DNA integration</keyword>
<dbReference type="InterPro" id="IPR010998">
    <property type="entry name" value="Integrase_recombinase_N"/>
</dbReference>
<accession>A0A8J3N720</accession>
<dbReference type="InterPro" id="IPR011010">
    <property type="entry name" value="DNA_brk_join_enz"/>
</dbReference>
<evidence type="ECO:0000259" key="6">
    <source>
        <dbReference type="PROSITE" id="PS51900"/>
    </source>
</evidence>